<dbReference type="SUPFAM" id="SSF74650">
    <property type="entry name" value="Galactose mutarotase-like"/>
    <property type="match status" value="1"/>
</dbReference>
<dbReference type="InterPro" id="IPR014718">
    <property type="entry name" value="GH-type_carb-bd"/>
</dbReference>
<dbReference type="GO" id="GO:0005975">
    <property type="term" value="P:carbohydrate metabolic process"/>
    <property type="evidence" value="ECO:0007669"/>
    <property type="project" value="InterPro"/>
</dbReference>
<dbReference type="OrthoDB" id="113447at2"/>
<dbReference type="Proteomes" id="UP000289856">
    <property type="component" value="Chromosome"/>
</dbReference>
<dbReference type="Gene3D" id="2.70.98.10">
    <property type="match status" value="1"/>
</dbReference>
<keyword evidence="2" id="KW-1185">Reference proteome</keyword>
<accession>A0A3T1DBF7</accession>
<evidence type="ECO:0000313" key="1">
    <source>
        <dbReference type="EMBL" id="BBI35466.1"/>
    </source>
</evidence>
<dbReference type="AlphaFoldDB" id="A0A3T1DBF7"/>
<gene>
    <name evidence="1" type="ORF">KCTCHS21_48650</name>
</gene>
<dbReference type="GO" id="GO:0003824">
    <property type="term" value="F:catalytic activity"/>
    <property type="evidence" value="ECO:0007669"/>
    <property type="project" value="InterPro"/>
</dbReference>
<dbReference type="EMBL" id="AP019400">
    <property type="protein sequence ID" value="BBI35466.1"/>
    <property type="molecule type" value="Genomic_DNA"/>
</dbReference>
<evidence type="ECO:0008006" key="3">
    <source>
        <dbReference type="Google" id="ProtNLM"/>
    </source>
</evidence>
<dbReference type="InterPro" id="IPR011013">
    <property type="entry name" value="Gal_mutarotase_sf_dom"/>
</dbReference>
<dbReference type="GO" id="GO:0030246">
    <property type="term" value="F:carbohydrate binding"/>
    <property type="evidence" value="ECO:0007669"/>
    <property type="project" value="InterPro"/>
</dbReference>
<sequence length="311" mass="34893">MPTTSCFDGFETYVIENERLRLTLLPSLGGKAISLINKQTGREWLDRPSGRPFQRPTNGSFWGDWDRCGWDEMIPTIDPCTVTLHDGSVLYAPDHGEVWSLPWSIYREDYQTTVLSVEGPIWPYSLEKRISLNGSTIQFSYRLLNKSKLALPFIWAPHPILKAREGMQIILPDSVDNVVVAVASTGWLGERDSSWNWPVAEVQGKLNSLDSMPALSTNRFQKLYVNPDLHCSWCMVLDPSTGEAFRFDYDPSQLPYTGIWMNAGGWAGEYQVALEPSTGYLDHLGEAFATGRCASIEAGEGRSWELACSIT</sequence>
<name>A0A3T1DBF7_9BACL</name>
<evidence type="ECO:0000313" key="2">
    <source>
        <dbReference type="Proteomes" id="UP000289856"/>
    </source>
</evidence>
<proteinExistence type="predicted"/>
<protein>
    <recommendedName>
        <fullName evidence="3">Galactose mutarotase</fullName>
    </recommendedName>
</protein>
<dbReference type="KEGG" id="cohn:KCTCHS21_48650"/>
<organism evidence="1 2">
    <name type="scientific">Cohnella abietis</name>
    <dbReference type="NCBI Taxonomy" id="2507935"/>
    <lineage>
        <taxon>Bacteria</taxon>
        <taxon>Bacillati</taxon>
        <taxon>Bacillota</taxon>
        <taxon>Bacilli</taxon>
        <taxon>Bacillales</taxon>
        <taxon>Paenibacillaceae</taxon>
        <taxon>Cohnella</taxon>
    </lineage>
</organism>
<reference evidence="1 2" key="1">
    <citation type="submission" date="2019-01" db="EMBL/GenBank/DDBJ databases">
        <title>Complete genome sequence of Cohnella hallensis HS21 isolated from Korean fir (Abies koreana) rhizospheric soil.</title>
        <authorList>
            <person name="Jiang L."/>
            <person name="Kang S.W."/>
            <person name="Kim S."/>
            <person name="Jung J."/>
            <person name="Kim C.Y."/>
            <person name="Kim D.H."/>
            <person name="Kim S.W."/>
            <person name="Lee J."/>
        </authorList>
    </citation>
    <scope>NUCLEOTIDE SEQUENCE [LARGE SCALE GENOMIC DNA]</scope>
    <source>
        <strain evidence="1 2">HS21</strain>
    </source>
</reference>
<dbReference type="RefSeq" id="WP_130614154.1">
    <property type="nucleotide sequence ID" value="NZ_AP019400.1"/>
</dbReference>